<gene>
    <name evidence="2" type="ORF">UX48_C0019G0012</name>
</gene>
<dbReference type="InterPro" id="IPR037919">
    <property type="entry name" value="OGT"/>
</dbReference>
<dbReference type="SUPFAM" id="SSF48452">
    <property type="entry name" value="TPR-like"/>
    <property type="match status" value="1"/>
</dbReference>
<dbReference type="PANTHER" id="PTHR44366:SF1">
    <property type="entry name" value="UDP-N-ACETYLGLUCOSAMINE--PEPTIDE N-ACETYLGLUCOSAMINYLTRANSFERASE 110 KDA SUBUNIT"/>
    <property type="match status" value="1"/>
</dbReference>
<dbReference type="PROSITE" id="PS50293">
    <property type="entry name" value="TPR_REGION"/>
    <property type="match status" value="1"/>
</dbReference>
<evidence type="ECO:0000313" key="2">
    <source>
        <dbReference type="EMBL" id="KKU35074.1"/>
    </source>
</evidence>
<dbReference type="InterPro" id="IPR011990">
    <property type="entry name" value="TPR-like_helical_dom_sf"/>
</dbReference>
<dbReference type="SMART" id="SM00028">
    <property type="entry name" value="TPR"/>
    <property type="match status" value="2"/>
</dbReference>
<dbReference type="PANTHER" id="PTHR44366">
    <property type="entry name" value="UDP-N-ACETYLGLUCOSAMINE--PEPTIDE N-ACETYLGLUCOSAMINYLTRANSFERASE 110 KDA SUBUNIT"/>
    <property type="match status" value="1"/>
</dbReference>
<feature type="non-terminal residue" evidence="2">
    <location>
        <position position="1"/>
    </location>
</feature>
<evidence type="ECO:0000313" key="3">
    <source>
        <dbReference type="Proteomes" id="UP000034067"/>
    </source>
</evidence>
<dbReference type="PROSITE" id="PS50005">
    <property type="entry name" value="TPR"/>
    <property type="match status" value="2"/>
</dbReference>
<feature type="repeat" description="TPR" evidence="1">
    <location>
        <begin position="39"/>
        <end position="72"/>
    </location>
</feature>
<dbReference type="Proteomes" id="UP000034067">
    <property type="component" value="Unassembled WGS sequence"/>
</dbReference>
<dbReference type="GO" id="GO:0006493">
    <property type="term" value="P:protein O-linked glycosylation"/>
    <property type="evidence" value="ECO:0007669"/>
    <property type="project" value="InterPro"/>
</dbReference>
<evidence type="ECO:0000256" key="1">
    <source>
        <dbReference type="PROSITE-ProRule" id="PRU00339"/>
    </source>
</evidence>
<keyword evidence="1" id="KW-0802">TPR repeat</keyword>
<comment type="caution">
    <text evidence="2">The sequence shown here is derived from an EMBL/GenBank/DDBJ whole genome shotgun (WGS) entry which is preliminary data.</text>
</comment>
<sequence length="88" mass="10146">APESYRVINNLGMAYADKGERENAEITYKKAIILDPSNAVAYHNLGNTYRETGRKDAAMENWQIAIKLDPKFVFSWFCLPRLPLKRKI</sequence>
<dbReference type="InterPro" id="IPR019734">
    <property type="entry name" value="TPR_rpt"/>
</dbReference>
<name>A0A0G1PQL9_9BACT</name>
<feature type="repeat" description="TPR" evidence="1">
    <location>
        <begin position="5"/>
        <end position="38"/>
    </location>
</feature>
<dbReference type="AlphaFoldDB" id="A0A0G1PQL9"/>
<accession>A0A0G1PQL9</accession>
<reference evidence="2 3" key="1">
    <citation type="journal article" date="2015" name="Nature">
        <title>rRNA introns, odd ribosomes, and small enigmatic genomes across a large radiation of phyla.</title>
        <authorList>
            <person name="Brown C.T."/>
            <person name="Hug L.A."/>
            <person name="Thomas B.C."/>
            <person name="Sharon I."/>
            <person name="Castelle C.J."/>
            <person name="Singh A."/>
            <person name="Wilkins M.J."/>
            <person name="Williams K.H."/>
            <person name="Banfield J.F."/>
        </authorList>
    </citation>
    <scope>NUCLEOTIDE SEQUENCE [LARGE SCALE GENOMIC DNA]</scope>
</reference>
<dbReference type="EMBL" id="LCMJ01000019">
    <property type="protein sequence ID" value="KKU35074.1"/>
    <property type="molecule type" value="Genomic_DNA"/>
</dbReference>
<dbReference type="Gene3D" id="1.25.40.10">
    <property type="entry name" value="Tetratricopeptide repeat domain"/>
    <property type="match status" value="1"/>
</dbReference>
<protein>
    <submittedName>
        <fullName evidence="2">Designed protein CTPR3</fullName>
    </submittedName>
</protein>
<dbReference type="Pfam" id="PF13414">
    <property type="entry name" value="TPR_11"/>
    <property type="match status" value="1"/>
</dbReference>
<dbReference type="GO" id="GO:0097363">
    <property type="term" value="F:protein O-acetylglucosaminyltransferase activity"/>
    <property type="evidence" value="ECO:0007669"/>
    <property type="project" value="TreeGrafter"/>
</dbReference>
<proteinExistence type="predicted"/>
<organism evidence="2 3">
    <name type="scientific">Candidatus Azambacteria bacterium GW2011_GWB1_46_27</name>
    <dbReference type="NCBI Taxonomy" id="1618617"/>
    <lineage>
        <taxon>Bacteria</taxon>
        <taxon>Candidatus Azamiibacteriota</taxon>
    </lineage>
</organism>